<dbReference type="InterPro" id="IPR027558">
    <property type="entry name" value="Pre_pil_HX9DG_C"/>
</dbReference>
<dbReference type="Proteomes" id="UP000237819">
    <property type="component" value="Unassembled WGS sequence"/>
</dbReference>
<evidence type="ECO:0000313" key="3">
    <source>
        <dbReference type="EMBL" id="PQO44863.1"/>
    </source>
</evidence>
<dbReference type="EMBL" id="PUHZ01000017">
    <property type="protein sequence ID" value="PQO44863.1"/>
    <property type="molecule type" value="Genomic_DNA"/>
</dbReference>
<protein>
    <submittedName>
        <fullName evidence="3">Prepilin-type cleavage/methylation domain-containing protein</fullName>
    </submittedName>
</protein>
<accession>A0A2S8GK96</accession>
<comment type="caution">
    <text evidence="3">The sequence shown here is derived from an EMBL/GenBank/DDBJ whole genome shotgun (WGS) entry which is preliminary data.</text>
</comment>
<dbReference type="NCBIfam" id="TIGR04294">
    <property type="entry name" value="pre_pil_HX9DG"/>
    <property type="match status" value="1"/>
</dbReference>
<feature type="domain" description="DUF1559" evidence="2">
    <location>
        <begin position="35"/>
        <end position="284"/>
    </location>
</feature>
<name>A0A2S8GK96_9BACT</name>
<dbReference type="Pfam" id="PF07596">
    <property type="entry name" value="SBP_bac_10"/>
    <property type="match status" value="1"/>
</dbReference>
<dbReference type="PANTHER" id="PTHR30093:SF2">
    <property type="entry name" value="TYPE II SECRETION SYSTEM PROTEIN H"/>
    <property type="match status" value="1"/>
</dbReference>
<dbReference type="OrthoDB" id="210498at2"/>
<dbReference type="Pfam" id="PF07963">
    <property type="entry name" value="N_methyl"/>
    <property type="match status" value="1"/>
</dbReference>
<keyword evidence="1" id="KW-1133">Transmembrane helix</keyword>
<evidence type="ECO:0000256" key="1">
    <source>
        <dbReference type="SAM" id="Phobius"/>
    </source>
</evidence>
<feature type="transmembrane region" description="Helical" evidence="1">
    <location>
        <begin position="12"/>
        <end position="34"/>
    </location>
</feature>
<gene>
    <name evidence="3" type="ORF">C5Y93_17365</name>
</gene>
<keyword evidence="1" id="KW-0472">Membrane</keyword>
<organism evidence="3 4">
    <name type="scientific">Blastopirellula marina</name>
    <dbReference type="NCBI Taxonomy" id="124"/>
    <lineage>
        <taxon>Bacteria</taxon>
        <taxon>Pseudomonadati</taxon>
        <taxon>Planctomycetota</taxon>
        <taxon>Planctomycetia</taxon>
        <taxon>Pirellulales</taxon>
        <taxon>Pirellulaceae</taxon>
        <taxon>Blastopirellula</taxon>
    </lineage>
</organism>
<evidence type="ECO:0000313" key="4">
    <source>
        <dbReference type="Proteomes" id="UP000237819"/>
    </source>
</evidence>
<dbReference type="Gene3D" id="3.30.700.10">
    <property type="entry name" value="Glycoprotein, Type 4 Pilin"/>
    <property type="match status" value="1"/>
</dbReference>
<dbReference type="AlphaFoldDB" id="A0A2S8GK96"/>
<sequence>MRTFLASRRAFTLVELLVVIAIIGVLVALLLPAVQQAREAARRMQCTNHLKQLALAMHNYHDTFQVFPQGMNGTMQNGYVDNPQEMTWMPLVLPFLEQGALHDSFDFTITTSTCCGAWPTYDTVVPTLLCPSDPAGVKNTQQGFHGNYVLCLGDTLYNPSTDPGGTNRNGMFFPRSRTKFTNMQDGTSNTLMAGELLINPDTSSGHDLRGRYFNGREGSSLFTTLYPPNTTVGDTHPYCINSPPHLPCTAGSEYKFSSRSQHPGGVMVAMGDASCRFVAETINLKTWHYLGARNDGQTIGEF</sequence>
<evidence type="ECO:0000259" key="2">
    <source>
        <dbReference type="Pfam" id="PF07596"/>
    </source>
</evidence>
<dbReference type="InterPro" id="IPR045584">
    <property type="entry name" value="Pilin-like"/>
</dbReference>
<dbReference type="PANTHER" id="PTHR30093">
    <property type="entry name" value="GENERAL SECRETION PATHWAY PROTEIN G"/>
    <property type="match status" value="1"/>
</dbReference>
<keyword evidence="1" id="KW-0812">Transmembrane</keyword>
<reference evidence="3 4" key="1">
    <citation type="submission" date="2018-02" db="EMBL/GenBank/DDBJ databases">
        <title>Comparative genomes isolates from brazilian mangrove.</title>
        <authorList>
            <person name="Araujo J.E."/>
            <person name="Taketani R.G."/>
            <person name="Silva M.C.P."/>
            <person name="Loureco M.V."/>
            <person name="Andreote F.D."/>
        </authorList>
    </citation>
    <scope>NUCLEOTIDE SEQUENCE [LARGE SCALE GENOMIC DNA]</scope>
    <source>
        <strain evidence="3 4">Nap-Phe MGV</strain>
    </source>
</reference>
<dbReference type="InterPro" id="IPR012902">
    <property type="entry name" value="N_methyl_site"/>
</dbReference>
<dbReference type="InterPro" id="IPR011453">
    <property type="entry name" value="DUF1559"/>
</dbReference>
<dbReference type="NCBIfam" id="TIGR02532">
    <property type="entry name" value="IV_pilin_GFxxxE"/>
    <property type="match status" value="1"/>
</dbReference>
<proteinExistence type="predicted"/>
<dbReference type="SUPFAM" id="SSF54523">
    <property type="entry name" value="Pili subunits"/>
    <property type="match status" value="1"/>
</dbReference>
<dbReference type="RefSeq" id="WP_105336705.1">
    <property type="nucleotide sequence ID" value="NZ_PUHZ01000017.1"/>
</dbReference>